<comment type="caution">
    <text evidence="4">The sequence shown here is derived from an EMBL/GenBank/DDBJ whole genome shotgun (WGS) entry which is preliminary data.</text>
</comment>
<dbReference type="GO" id="GO:0004527">
    <property type="term" value="F:exonuclease activity"/>
    <property type="evidence" value="ECO:0007669"/>
    <property type="project" value="UniProtKB-KW"/>
</dbReference>
<evidence type="ECO:0000256" key="2">
    <source>
        <dbReference type="ARBA" id="ARBA00022839"/>
    </source>
</evidence>
<dbReference type="GO" id="GO:0003676">
    <property type="term" value="F:nucleic acid binding"/>
    <property type="evidence" value="ECO:0007669"/>
    <property type="project" value="InterPro"/>
</dbReference>
<dbReference type="EMBL" id="AZGA01000011">
    <property type="protein sequence ID" value="KRM35760.1"/>
    <property type="molecule type" value="Genomic_DNA"/>
</dbReference>
<dbReference type="Pfam" id="PF01336">
    <property type="entry name" value="tRNA_anti-codon"/>
    <property type="match status" value="1"/>
</dbReference>
<evidence type="ECO:0000259" key="3">
    <source>
        <dbReference type="SMART" id="SM00471"/>
    </source>
</evidence>
<dbReference type="PANTHER" id="PTHR37294">
    <property type="entry name" value="3'-5' EXORIBONUCLEASE YHAM"/>
    <property type="match status" value="1"/>
</dbReference>
<evidence type="ECO:0000313" key="4">
    <source>
        <dbReference type="EMBL" id="KRM35760.1"/>
    </source>
</evidence>
<dbReference type="Proteomes" id="UP000051236">
    <property type="component" value="Unassembled WGS sequence"/>
</dbReference>
<dbReference type="SUPFAM" id="SSF109604">
    <property type="entry name" value="HD-domain/PDEase-like"/>
    <property type="match status" value="1"/>
</dbReference>
<dbReference type="STRING" id="1423734.FC83_GL000787"/>
<dbReference type="OrthoDB" id="9778453at2"/>
<keyword evidence="5" id="KW-1185">Reference proteome</keyword>
<protein>
    <submittedName>
        <fullName evidence="4">HDIG domain protein</fullName>
    </submittedName>
</protein>
<dbReference type="Pfam" id="PF01966">
    <property type="entry name" value="HD"/>
    <property type="match status" value="1"/>
</dbReference>
<reference evidence="4 5" key="1">
    <citation type="journal article" date="2015" name="Genome Announc.">
        <title>Expanding the biotechnology potential of lactobacilli through comparative genomics of 213 strains and associated genera.</title>
        <authorList>
            <person name="Sun Z."/>
            <person name="Harris H.M."/>
            <person name="McCann A."/>
            <person name="Guo C."/>
            <person name="Argimon S."/>
            <person name="Zhang W."/>
            <person name="Yang X."/>
            <person name="Jeffery I.B."/>
            <person name="Cooney J.C."/>
            <person name="Kagawa T.F."/>
            <person name="Liu W."/>
            <person name="Song Y."/>
            <person name="Salvetti E."/>
            <person name="Wrobel A."/>
            <person name="Rasinkangas P."/>
            <person name="Parkhill J."/>
            <person name="Rea M.C."/>
            <person name="O'Sullivan O."/>
            <person name="Ritari J."/>
            <person name="Douillard F.P."/>
            <person name="Paul Ross R."/>
            <person name="Yang R."/>
            <person name="Briner A.E."/>
            <person name="Felis G.E."/>
            <person name="de Vos W.M."/>
            <person name="Barrangou R."/>
            <person name="Klaenhammer T.R."/>
            <person name="Caufield P.W."/>
            <person name="Cui Y."/>
            <person name="Zhang H."/>
            <person name="O'Toole P.W."/>
        </authorList>
    </citation>
    <scope>NUCLEOTIDE SEQUENCE [LARGE SCALE GENOMIC DNA]</scope>
    <source>
        <strain evidence="4 5">DSM 18527</strain>
    </source>
</reference>
<dbReference type="Gene3D" id="1.10.3210.10">
    <property type="entry name" value="Hypothetical protein af1432"/>
    <property type="match status" value="1"/>
</dbReference>
<feature type="domain" description="HD/PDEase" evidence="3">
    <location>
        <begin position="155"/>
        <end position="289"/>
    </location>
</feature>
<keyword evidence="2" id="KW-0269">Exonuclease</keyword>
<dbReference type="InterPro" id="IPR050798">
    <property type="entry name" value="YhaM_exoribonuc/phosphodiest"/>
</dbReference>
<dbReference type="AlphaFoldDB" id="X0PR72"/>
<dbReference type="CDD" id="cd04492">
    <property type="entry name" value="YhaM_OBF_like"/>
    <property type="match status" value="1"/>
</dbReference>
<organism evidence="4 5">
    <name type="scientific">Agrilactobacillus composti DSM 18527 = JCM 14202</name>
    <dbReference type="NCBI Taxonomy" id="1423734"/>
    <lineage>
        <taxon>Bacteria</taxon>
        <taxon>Bacillati</taxon>
        <taxon>Bacillota</taxon>
        <taxon>Bacilli</taxon>
        <taxon>Lactobacillales</taxon>
        <taxon>Lactobacillaceae</taxon>
        <taxon>Agrilactobacillus</taxon>
    </lineage>
</organism>
<dbReference type="SMART" id="SM00471">
    <property type="entry name" value="HDc"/>
    <property type="match status" value="1"/>
</dbReference>
<proteinExistence type="predicted"/>
<evidence type="ECO:0000256" key="1">
    <source>
        <dbReference type="ARBA" id="ARBA00022801"/>
    </source>
</evidence>
<accession>X0PR72</accession>
<dbReference type="InterPro" id="IPR004365">
    <property type="entry name" value="NA-bd_OB_tRNA"/>
</dbReference>
<keyword evidence="1" id="KW-0378">Hydrolase</keyword>
<dbReference type="RefSeq" id="WP_035452321.1">
    <property type="nucleotide sequence ID" value="NZ_AZGA01000011.1"/>
</dbReference>
<dbReference type="InterPro" id="IPR003607">
    <property type="entry name" value="HD/PDEase_dom"/>
</dbReference>
<dbReference type="PANTHER" id="PTHR37294:SF1">
    <property type="entry name" value="3'-5' EXORIBONUCLEASE YHAM"/>
    <property type="match status" value="1"/>
</dbReference>
<dbReference type="CDD" id="cd00077">
    <property type="entry name" value="HDc"/>
    <property type="match status" value="1"/>
</dbReference>
<dbReference type="FunFam" id="1.10.3210.10:FF:000008">
    <property type="entry name" value="3'-5' exoribonuclease YhaM"/>
    <property type="match status" value="1"/>
</dbReference>
<dbReference type="PATRIC" id="fig|1423734.3.peg.795"/>
<dbReference type="GO" id="GO:0031125">
    <property type="term" value="P:rRNA 3'-end processing"/>
    <property type="evidence" value="ECO:0007669"/>
    <property type="project" value="TreeGrafter"/>
</dbReference>
<dbReference type="InterPro" id="IPR006674">
    <property type="entry name" value="HD_domain"/>
</dbReference>
<evidence type="ECO:0000313" key="5">
    <source>
        <dbReference type="Proteomes" id="UP000051236"/>
    </source>
</evidence>
<dbReference type="eggNOG" id="COG3481">
    <property type="taxonomic scope" value="Bacteria"/>
</dbReference>
<keyword evidence="2" id="KW-0540">Nuclease</keyword>
<name>X0PR72_9LACO</name>
<gene>
    <name evidence="4" type="ORF">FC83_GL000787</name>
</gene>
<sequence>MSKGLVDYQDGEHIDQNVLIRDADIRTAKNGKPFIALIFSDSSGQIKGKLWGAKPEDIAQFVKGTIVHLKGLREIYQTTPQVRIDKMTVSTDPNISVDDLVPHAPINKSDLEAQLNQYLLEITEAKWNRIVRWLLAKTDGKFFDYPAAKSNHHAYAGGLAYHTISMLKLAAAISQEYPQINQALLYAGTILHDLGKVVELTGPETTTYTLSGNLIGHIVLVDEAIVEACEALNFALTDEKIILLRHMVLAHHGQLEFGSPVRPKLLEAEVLHQIDEMDASLTMISTALAHTKPGQYTPRLFALEQRQFYQPKL</sequence>